<evidence type="ECO:0000256" key="5">
    <source>
        <dbReference type="SAM" id="Phobius"/>
    </source>
</evidence>
<dbReference type="InterPro" id="IPR016926">
    <property type="entry name" value="UCP029594"/>
</dbReference>
<evidence type="ECO:0000256" key="4">
    <source>
        <dbReference type="ARBA" id="ARBA00023136"/>
    </source>
</evidence>
<dbReference type="Pfam" id="PF11168">
    <property type="entry name" value="DUF2955"/>
    <property type="match status" value="1"/>
</dbReference>
<evidence type="ECO:0000256" key="3">
    <source>
        <dbReference type="ARBA" id="ARBA00022989"/>
    </source>
</evidence>
<feature type="transmembrane region" description="Helical" evidence="5">
    <location>
        <begin position="254"/>
        <end position="274"/>
    </location>
</feature>
<feature type="transmembrane region" description="Helical" evidence="5">
    <location>
        <begin position="34"/>
        <end position="53"/>
    </location>
</feature>
<comment type="subcellular location">
    <subcellularLocation>
        <location evidence="1">Membrane</location>
        <topology evidence="1">Multi-pass membrane protein</topology>
    </subcellularLocation>
</comment>
<keyword evidence="4 5" id="KW-0472">Membrane</keyword>
<dbReference type="Proteomes" id="UP001157156">
    <property type="component" value="Unassembled WGS sequence"/>
</dbReference>
<dbReference type="InterPro" id="IPR022604">
    <property type="entry name" value="DUF2955"/>
</dbReference>
<feature type="transmembrane region" description="Helical" evidence="5">
    <location>
        <begin position="141"/>
        <end position="160"/>
    </location>
</feature>
<comment type="caution">
    <text evidence="7">The sequence shown here is derived from an EMBL/GenBank/DDBJ whole genome shotgun (WGS) entry which is preliminary data.</text>
</comment>
<sequence>MLLLRHHPLNANDVRQCLRIATGATLGFLICKLFGWQNGVFYTVTPILLLGLIPQVNMHVVRQVLASACVSAVEVGLIAGMLGDRPAMMTLMAFLMFLYRFMAMSKGSLFLFGATGVINLSIMLHFASFPTTNIEVLISDNIVSSCTSLMIAYLMMHLWPDVEPRAARPAVEKNANRMRHEALLGSIMATLSFIVFQVLDLQDSMSAQATSLLLLFPMNWDGMLGYARKRAIGTILGVTFGIAVQVILYDWSNMLIFVVPLLWIGLMIFSQAHVKEASGSGAGFGAMTTLGILFGQYLSPNGDLIFSALYRMSSIGVAIVITLMVCFFLHKFLNRFEATRFGA</sequence>
<feature type="transmembrane region" description="Helical" evidence="5">
    <location>
        <begin position="310"/>
        <end position="330"/>
    </location>
</feature>
<feature type="transmembrane region" description="Helical" evidence="5">
    <location>
        <begin position="281"/>
        <end position="298"/>
    </location>
</feature>
<keyword evidence="2 5" id="KW-0812">Transmembrane</keyword>
<evidence type="ECO:0000256" key="2">
    <source>
        <dbReference type="ARBA" id="ARBA00022692"/>
    </source>
</evidence>
<name>A0ABQ6EQI5_9VIBR</name>
<reference evidence="8" key="1">
    <citation type="journal article" date="2019" name="Int. J. Syst. Evol. Microbiol.">
        <title>The Global Catalogue of Microorganisms (GCM) 10K type strain sequencing project: providing services to taxonomists for standard genome sequencing and annotation.</title>
        <authorList>
            <consortium name="The Broad Institute Genomics Platform"/>
            <consortium name="The Broad Institute Genome Sequencing Center for Infectious Disease"/>
            <person name="Wu L."/>
            <person name="Ma J."/>
        </authorList>
    </citation>
    <scope>NUCLEOTIDE SEQUENCE [LARGE SCALE GENOMIC DNA]</scope>
    <source>
        <strain evidence="8">NBRC 111146</strain>
    </source>
</reference>
<gene>
    <name evidence="7" type="ORF">GCM10007931_24020</name>
</gene>
<evidence type="ECO:0000256" key="1">
    <source>
        <dbReference type="ARBA" id="ARBA00004141"/>
    </source>
</evidence>
<keyword evidence="3 5" id="KW-1133">Transmembrane helix</keyword>
<keyword evidence="8" id="KW-1185">Reference proteome</keyword>
<evidence type="ECO:0000259" key="6">
    <source>
        <dbReference type="Pfam" id="PF13515"/>
    </source>
</evidence>
<feature type="transmembrane region" description="Helical" evidence="5">
    <location>
        <begin position="181"/>
        <end position="199"/>
    </location>
</feature>
<dbReference type="Pfam" id="PF13515">
    <property type="entry name" value="FUSC_2"/>
    <property type="match status" value="1"/>
</dbReference>
<feature type="transmembrane region" description="Helical" evidence="5">
    <location>
        <begin position="60"/>
        <end position="80"/>
    </location>
</feature>
<dbReference type="EMBL" id="BSPV01000008">
    <property type="protein sequence ID" value="GLT15427.1"/>
    <property type="molecule type" value="Genomic_DNA"/>
</dbReference>
<protein>
    <submittedName>
        <fullName evidence="7">1,4-alpha-glucan-branching protein</fullName>
    </submittedName>
</protein>
<dbReference type="InterPro" id="IPR049453">
    <property type="entry name" value="Memb_transporter_dom"/>
</dbReference>
<feature type="transmembrane region" description="Helical" evidence="5">
    <location>
        <begin position="86"/>
        <end position="102"/>
    </location>
</feature>
<proteinExistence type="predicted"/>
<evidence type="ECO:0000313" key="8">
    <source>
        <dbReference type="Proteomes" id="UP001157156"/>
    </source>
</evidence>
<organism evidence="7 8">
    <name type="scientific">Vibrio algivorus</name>
    <dbReference type="NCBI Taxonomy" id="1667024"/>
    <lineage>
        <taxon>Bacteria</taxon>
        <taxon>Pseudomonadati</taxon>
        <taxon>Pseudomonadota</taxon>
        <taxon>Gammaproteobacteria</taxon>
        <taxon>Vibrionales</taxon>
        <taxon>Vibrionaceae</taxon>
        <taxon>Vibrio</taxon>
    </lineage>
</organism>
<feature type="domain" description="Integral membrane bound transporter" evidence="6">
    <location>
        <begin position="192"/>
        <end position="325"/>
    </location>
</feature>
<feature type="transmembrane region" description="Helical" evidence="5">
    <location>
        <begin position="109"/>
        <end position="129"/>
    </location>
</feature>
<dbReference type="PIRSF" id="PIRSF029594">
    <property type="entry name" value="UCP029594"/>
    <property type="match status" value="1"/>
</dbReference>
<accession>A0ABQ6EQI5</accession>
<evidence type="ECO:0000313" key="7">
    <source>
        <dbReference type="EMBL" id="GLT15427.1"/>
    </source>
</evidence>